<keyword evidence="4" id="KW-1185">Reference proteome</keyword>
<evidence type="ECO:0000259" key="1">
    <source>
        <dbReference type="Pfam" id="PF22936"/>
    </source>
</evidence>
<dbReference type="EMBL" id="BQNB010020483">
    <property type="protein sequence ID" value="GJT96455.1"/>
    <property type="molecule type" value="Genomic_DNA"/>
</dbReference>
<dbReference type="InterPro" id="IPR057670">
    <property type="entry name" value="SH3_retrovirus"/>
</dbReference>
<evidence type="ECO:0000313" key="3">
    <source>
        <dbReference type="EMBL" id="GJT96455.1"/>
    </source>
</evidence>
<gene>
    <name evidence="3" type="ORF">Tco_1091973</name>
</gene>
<accession>A0ABQ5I8J9</accession>
<proteinExistence type="predicted"/>
<protein>
    <recommendedName>
        <fullName evidence="5">Integrase, catalytic region, zinc finger, CCHC-type, peptidase aspartic, catalytic</fullName>
    </recommendedName>
</protein>
<sequence length="572" mass="65257">MTGQRSQLINFVSKFMGTVRFRNDHVATIMGYGDYQIGNVTVSRVYYVEGLGHNLFSVGQFCDADLEVAFRKHTCFVRDLKGVYLLKGSRGTNLYTMSLEEMMQSSPICLLSKASKTNEDLGKLKPKADIGIFIGYSTTKKAYQIYNKRTCLIMETIHVEFDKLTDMASEQFGSGPKLQLITPRTISLGLVQNPSPSTPYVPPTKKDWDILFQPMFDEYFQPLIDQDAPSASTSLTLEDLQEPILHQDVEGHEPPNAQFNNPFANIFNQDPSSELRSDEFGGGIEKKASWRFAKGFLQQSLEDRRQRYPTVQIHELISRVLTLNCLSPALFVRTLGMPIEFVVWVDGDTFRVSQALPKVYNEEAFIDNHDIYIISSEGYRYRAELVTPDKGMWYLTGDKWTEFCNKSLNGKVFLLHFMEEGDDCFYVTGYDRVGNEVRGYGVNRSTFSRFMTCVLPYPHIPQTLPAEFVLNLNDDDEIEISVNGMMLRCNVRRQEVIDHLGRHEFVLLGDTWDTLVKSLDLENGSVCVFTKNRGKRLWFDAFDDDGSTITNVVFKGAATLKRHHLQLTLLEE</sequence>
<evidence type="ECO:0000313" key="4">
    <source>
        <dbReference type="Proteomes" id="UP001151760"/>
    </source>
</evidence>
<feature type="domain" description="Retrovirus-related Pol polyprotein from transposon TNT 1-94-like beta-barrel" evidence="1">
    <location>
        <begin position="1"/>
        <end position="63"/>
    </location>
</feature>
<dbReference type="InterPro" id="IPR054722">
    <property type="entry name" value="PolX-like_BBD"/>
</dbReference>
<reference evidence="3" key="2">
    <citation type="submission" date="2022-01" db="EMBL/GenBank/DDBJ databases">
        <authorList>
            <person name="Yamashiro T."/>
            <person name="Shiraishi A."/>
            <person name="Satake H."/>
            <person name="Nakayama K."/>
        </authorList>
    </citation>
    <scope>NUCLEOTIDE SEQUENCE</scope>
</reference>
<name>A0ABQ5I8J9_9ASTR</name>
<feature type="domain" description="Retroviral polymerase SH3-like" evidence="2">
    <location>
        <begin position="119"/>
        <end position="164"/>
    </location>
</feature>
<dbReference type="Pfam" id="PF22936">
    <property type="entry name" value="Pol_BBD"/>
    <property type="match status" value="1"/>
</dbReference>
<dbReference type="Proteomes" id="UP001151760">
    <property type="component" value="Unassembled WGS sequence"/>
</dbReference>
<evidence type="ECO:0008006" key="5">
    <source>
        <dbReference type="Google" id="ProtNLM"/>
    </source>
</evidence>
<dbReference type="Pfam" id="PF25597">
    <property type="entry name" value="SH3_retrovirus"/>
    <property type="match status" value="1"/>
</dbReference>
<organism evidence="3 4">
    <name type="scientific">Tanacetum coccineum</name>
    <dbReference type="NCBI Taxonomy" id="301880"/>
    <lineage>
        <taxon>Eukaryota</taxon>
        <taxon>Viridiplantae</taxon>
        <taxon>Streptophyta</taxon>
        <taxon>Embryophyta</taxon>
        <taxon>Tracheophyta</taxon>
        <taxon>Spermatophyta</taxon>
        <taxon>Magnoliopsida</taxon>
        <taxon>eudicotyledons</taxon>
        <taxon>Gunneridae</taxon>
        <taxon>Pentapetalae</taxon>
        <taxon>asterids</taxon>
        <taxon>campanulids</taxon>
        <taxon>Asterales</taxon>
        <taxon>Asteraceae</taxon>
        <taxon>Asteroideae</taxon>
        <taxon>Anthemideae</taxon>
        <taxon>Anthemidinae</taxon>
        <taxon>Tanacetum</taxon>
    </lineage>
</organism>
<reference evidence="3" key="1">
    <citation type="journal article" date="2022" name="Int. J. Mol. Sci.">
        <title>Draft Genome of Tanacetum Coccineum: Genomic Comparison of Closely Related Tanacetum-Family Plants.</title>
        <authorList>
            <person name="Yamashiro T."/>
            <person name="Shiraishi A."/>
            <person name="Nakayama K."/>
            <person name="Satake H."/>
        </authorList>
    </citation>
    <scope>NUCLEOTIDE SEQUENCE</scope>
</reference>
<evidence type="ECO:0000259" key="2">
    <source>
        <dbReference type="Pfam" id="PF25597"/>
    </source>
</evidence>
<comment type="caution">
    <text evidence="3">The sequence shown here is derived from an EMBL/GenBank/DDBJ whole genome shotgun (WGS) entry which is preliminary data.</text>
</comment>